<evidence type="ECO:0000313" key="1">
    <source>
        <dbReference type="EMBL" id="KAA8818830.1"/>
    </source>
</evidence>
<dbReference type="Proteomes" id="UP000345527">
    <property type="component" value="Unassembled WGS sequence"/>
</dbReference>
<gene>
    <name evidence="2" type="ORF">EM848_07240</name>
    <name evidence="1" type="ORF">EMO90_09180</name>
</gene>
<dbReference type="AlphaFoldDB" id="A0A5J5DTP8"/>
<name>A0A5J5DTP8_9BIFI</name>
<dbReference type="RefSeq" id="WP_150354271.1">
    <property type="nucleotide sequence ID" value="NZ_JAFEJW010000023.1"/>
</dbReference>
<accession>A0A5J5DTP8</accession>
<reference evidence="3 4" key="1">
    <citation type="journal article" date="2019" name="Syst. Appl. Microbiol.">
        <title>Characterization of Bifidobacterium species in feaces of the Egyptian fruit bat: Description of B. vespertilionis sp. nov. and B. rousetti sp. nov.</title>
        <authorList>
            <person name="Modesto M."/>
            <person name="Satti M."/>
            <person name="Watanabe K."/>
            <person name="Puglisi E."/>
            <person name="Morelli L."/>
            <person name="Huang C.-H."/>
            <person name="Liou J.-S."/>
            <person name="Miyashita M."/>
            <person name="Tamura T."/>
            <person name="Saito S."/>
            <person name="Mori K."/>
            <person name="Huang L."/>
            <person name="Sciavilla P."/>
            <person name="Sandri C."/>
            <person name="Spiezio C."/>
            <person name="Vitali F."/>
            <person name="Cavalieri D."/>
            <person name="Perpetuini G."/>
            <person name="Tofalo R."/>
            <person name="Bonetti A."/>
            <person name="Arita M."/>
            <person name="Mattarelli P."/>
        </authorList>
    </citation>
    <scope>NUCLEOTIDE SEQUENCE [LARGE SCALE GENOMIC DNA]</scope>
    <source>
        <strain evidence="1 4">RST16</strain>
        <strain evidence="2 3">RST8</strain>
    </source>
</reference>
<keyword evidence="4" id="KW-1185">Reference proteome</keyword>
<dbReference type="InterPro" id="IPR021456">
    <property type="entry name" value="DUF3107"/>
</dbReference>
<dbReference type="Pfam" id="PF11305">
    <property type="entry name" value="DUF3107"/>
    <property type="match status" value="1"/>
</dbReference>
<proteinExistence type="predicted"/>
<dbReference type="EMBL" id="RZNZ01000013">
    <property type="protein sequence ID" value="KAA8818830.1"/>
    <property type="molecule type" value="Genomic_DNA"/>
</dbReference>
<evidence type="ECO:0000313" key="3">
    <source>
        <dbReference type="Proteomes" id="UP000345527"/>
    </source>
</evidence>
<dbReference type="OrthoDB" id="3268468at2"/>
<dbReference type="EMBL" id="RZOA01000013">
    <property type="protein sequence ID" value="KAA8822964.1"/>
    <property type="molecule type" value="Genomic_DNA"/>
</dbReference>
<evidence type="ECO:0000313" key="4">
    <source>
        <dbReference type="Proteomes" id="UP000374630"/>
    </source>
</evidence>
<organism evidence="2 3">
    <name type="scientific">Bifidobacterium vespertilionis</name>
    <dbReference type="NCBI Taxonomy" id="2562524"/>
    <lineage>
        <taxon>Bacteria</taxon>
        <taxon>Bacillati</taxon>
        <taxon>Actinomycetota</taxon>
        <taxon>Actinomycetes</taxon>
        <taxon>Bifidobacteriales</taxon>
        <taxon>Bifidobacteriaceae</taxon>
        <taxon>Bifidobacterium</taxon>
    </lineage>
</organism>
<protein>
    <submittedName>
        <fullName evidence="2">DUF3107 domain-containing protein</fullName>
    </submittedName>
</protein>
<evidence type="ECO:0000313" key="2">
    <source>
        <dbReference type="EMBL" id="KAA8822964.1"/>
    </source>
</evidence>
<sequence length="75" mass="7606">MDIELGIQNVARPVTFSVDDAESGAITEAIGKAVESGAPINVTDDKGRHIVVPASALGYAIVGSETKHAVGFGAL</sequence>
<comment type="caution">
    <text evidence="2">The sequence shown here is derived from an EMBL/GenBank/DDBJ whole genome shotgun (WGS) entry which is preliminary data.</text>
</comment>
<dbReference type="Proteomes" id="UP000374630">
    <property type="component" value="Unassembled WGS sequence"/>
</dbReference>